<gene>
    <name evidence="2" type="ORF">Glove_818134g3</name>
</gene>
<dbReference type="Proteomes" id="UP000266861">
    <property type="component" value="Unassembled WGS sequence"/>
</dbReference>
<feature type="domain" description="Protein kinase" evidence="1">
    <location>
        <begin position="21"/>
        <end position="289"/>
    </location>
</feature>
<dbReference type="STRING" id="1348612.A0A397FXH3"/>
<evidence type="ECO:0000259" key="1">
    <source>
        <dbReference type="PROSITE" id="PS50011"/>
    </source>
</evidence>
<accession>A0A397FXH3</accession>
<dbReference type="SUPFAM" id="SSF81901">
    <property type="entry name" value="HCP-like"/>
    <property type="match status" value="1"/>
</dbReference>
<dbReference type="InterPro" id="IPR001245">
    <property type="entry name" value="Ser-Thr/Tyr_kinase_cat_dom"/>
</dbReference>
<dbReference type="Gene3D" id="1.10.510.10">
    <property type="entry name" value="Transferase(Phosphotransferase) domain 1"/>
    <property type="match status" value="1"/>
</dbReference>
<dbReference type="GO" id="GO:0005524">
    <property type="term" value="F:ATP binding"/>
    <property type="evidence" value="ECO:0007669"/>
    <property type="project" value="InterPro"/>
</dbReference>
<dbReference type="PROSITE" id="PS50011">
    <property type="entry name" value="PROTEIN_KINASE_DOM"/>
    <property type="match status" value="1"/>
</dbReference>
<dbReference type="PANTHER" id="PTHR43628:SF1">
    <property type="entry name" value="CHITIN SYNTHASE REGULATORY FACTOR 2-RELATED"/>
    <property type="match status" value="1"/>
</dbReference>
<dbReference type="Gene3D" id="1.25.40.10">
    <property type="entry name" value="Tetratricopeptide repeat domain"/>
    <property type="match status" value="2"/>
</dbReference>
<evidence type="ECO:0000313" key="3">
    <source>
        <dbReference type="Proteomes" id="UP000266861"/>
    </source>
</evidence>
<dbReference type="GO" id="GO:0004672">
    <property type="term" value="F:protein kinase activity"/>
    <property type="evidence" value="ECO:0007669"/>
    <property type="project" value="InterPro"/>
</dbReference>
<dbReference type="OrthoDB" id="6071166at2759"/>
<evidence type="ECO:0000313" key="2">
    <source>
        <dbReference type="EMBL" id="RHZ43237.1"/>
    </source>
</evidence>
<dbReference type="InterPro" id="IPR052945">
    <property type="entry name" value="Mitotic_Regulator"/>
</dbReference>
<dbReference type="Pfam" id="PF07714">
    <property type="entry name" value="PK_Tyr_Ser-Thr"/>
    <property type="match status" value="1"/>
</dbReference>
<dbReference type="Pfam" id="PF08238">
    <property type="entry name" value="Sel1"/>
    <property type="match status" value="7"/>
</dbReference>
<dbReference type="InterPro" id="IPR011009">
    <property type="entry name" value="Kinase-like_dom_sf"/>
</dbReference>
<comment type="caution">
    <text evidence="2">The sequence shown here is derived from an EMBL/GenBank/DDBJ whole genome shotgun (WGS) entry which is preliminary data.</text>
</comment>
<dbReference type="InterPro" id="IPR000719">
    <property type="entry name" value="Prot_kinase_dom"/>
</dbReference>
<proteinExistence type="predicted"/>
<reference evidence="2 3" key="1">
    <citation type="submission" date="2018-08" db="EMBL/GenBank/DDBJ databases">
        <title>Genome and evolution of the arbuscular mycorrhizal fungus Diversispora epigaea (formerly Glomus versiforme) and its bacterial endosymbionts.</title>
        <authorList>
            <person name="Sun X."/>
            <person name="Fei Z."/>
            <person name="Harrison M."/>
        </authorList>
    </citation>
    <scope>NUCLEOTIDE SEQUENCE [LARGE SCALE GENOMIC DNA]</scope>
    <source>
        <strain evidence="2 3">IT104</strain>
    </source>
</reference>
<dbReference type="SMART" id="SM00671">
    <property type="entry name" value="SEL1"/>
    <property type="match status" value="7"/>
</dbReference>
<dbReference type="EMBL" id="PQFF01000730">
    <property type="protein sequence ID" value="RHZ43237.1"/>
    <property type="molecule type" value="Genomic_DNA"/>
</dbReference>
<dbReference type="AlphaFoldDB" id="A0A397FXH3"/>
<organism evidence="2 3">
    <name type="scientific">Diversispora epigaea</name>
    <dbReference type="NCBI Taxonomy" id="1348612"/>
    <lineage>
        <taxon>Eukaryota</taxon>
        <taxon>Fungi</taxon>
        <taxon>Fungi incertae sedis</taxon>
        <taxon>Mucoromycota</taxon>
        <taxon>Glomeromycotina</taxon>
        <taxon>Glomeromycetes</taxon>
        <taxon>Diversisporales</taxon>
        <taxon>Diversisporaceae</taxon>
        <taxon>Diversispora</taxon>
    </lineage>
</organism>
<name>A0A397FXH3_9GLOM</name>
<sequence>MQRKTSNNSNNDIPFYHYSRFENIRIINKNVYKVNIKKIISQQKKTVAEVVALKNISLNNKFTLNNFINKVKRHRKLEINDNILKFYGITKQENTNDYMIVLEYVNNGSLCQYLKTNFQKFDWNVKLNLAKQIANALMNLHSNNIIHGKLTSESILVHNGIIKLNDFGINYLKSLFTTVTIPIQYTDFRYLELFNKSLDIYSLGIILWEISCDGIFPFEKELLTKSSLALSSTNNNIIGLINDIIARGKIEKGIPGIPATYKEIYTDCLKHHGISRPVIFEVVNDLSKINIISDINVTNNLEKLDEEKVPSNPPLINSITTKANNFNIIIFKKLFEFFINLFKTQSQEMRPIMINNYIRECNLNSVKILHKMIRYPSNYWFTSLIGFFYQNGIGTVIDNEMAFKFFSLAANKRIFMKNISSNPSLGKFYIINKEMGIIRLANMYLDGIDVERDLKKGFQIYSKAAGEGSRAALSCMAFCYSNGFGVEKNEEKAFELYLKSEKDDPETQFNIGICFEDGIGIAKDETIGFRWFIKSALAGNIDSIVKIGYYYDNGIGVSVDKNEAFKWYFKGAEKEYSIAQYNLGCCYEYGEGIDEDQVKAFKWYKKAAENDYSNSQYNLGECFYEGRGTGKDITKAIYWLNRAKENENMAASELLEEIIDRIIFF</sequence>
<dbReference type="SUPFAM" id="SSF56112">
    <property type="entry name" value="Protein kinase-like (PK-like)"/>
    <property type="match status" value="1"/>
</dbReference>
<dbReference type="InterPro" id="IPR011990">
    <property type="entry name" value="TPR-like_helical_dom_sf"/>
</dbReference>
<dbReference type="InterPro" id="IPR006597">
    <property type="entry name" value="Sel1-like"/>
</dbReference>
<protein>
    <recommendedName>
        <fullName evidence="1">Protein kinase domain-containing protein</fullName>
    </recommendedName>
</protein>
<dbReference type="PANTHER" id="PTHR43628">
    <property type="entry name" value="ACTIVATOR OF C KINASE PROTEIN 1-RELATED"/>
    <property type="match status" value="1"/>
</dbReference>
<keyword evidence="3" id="KW-1185">Reference proteome</keyword>